<evidence type="ECO:0000256" key="1">
    <source>
        <dbReference type="ARBA" id="ARBA00007074"/>
    </source>
</evidence>
<comment type="caution">
    <text evidence="6">The sequence shown here is derived from an EMBL/GenBank/DDBJ whole genome shotgun (WGS) entry which is preliminary data.</text>
</comment>
<dbReference type="GO" id="GO:0008234">
    <property type="term" value="F:cysteine-type peptidase activity"/>
    <property type="evidence" value="ECO:0007669"/>
    <property type="project" value="UniProtKB-KW"/>
</dbReference>
<dbReference type="AlphaFoldDB" id="A0A212ACR2"/>
<keyword evidence="3 6" id="KW-0378">Hydrolase</keyword>
<dbReference type="Pfam" id="PF00877">
    <property type="entry name" value="NLPC_P60"/>
    <property type="match status" value="1"/>
</dbReference>
<name>A0A212ACR2_9RHOB</name>
<dbReference type="InterPro" id="IPR038765">
    <property type="entry name" value="Papain-like_cys_pep_sf"/>
</dbReference>
<organism evidence="6 7">
    <name type="scientific">Haematobacter genomosp. 1</name>
    <dbReference type="NCBI Taxonomy" id="366618"/>
    <lineage>
        <taxon>Bacteria</taxon>
        <taxon>Pseudomonadati</taxon>
        <taxon>Pseudomonadota</taxon>
        <taxon>Alphaproteobacteria</taxon>
        <taxon>Rhodobacterales</taxon>
        <taxon>Paracoccaceae</taxon>
        <taxon>Haematobacter</taxon>
    </lineage>
</organism>
<comment type="similarity">
    <text evidence="1">Belongs to the peptidase C40 family.</text>
</comment>
<evidence type="ECO:0000259" key="5">
    <source>
        <dbReference type="PROSITE" id="PS51935"/>
    </source>
</evidence>
<evidence type="ECO:0000256" key="4">
    <source>
        <dbReference type="ARBA" id="ARBA00022807"/>
    </source>
</evidence>
<evidence type="ECO:0000313" key="7">
    <source>
        <dbReference type="Proteomes" id="UP000196878"/>
    </source>
</evidence>
<feature type="domain" description="NlpC/P60" evidence="5">
    <location>
        <begin position="153"/>
        <end position="278"/>
    </location>
</feature>
<dbReference type="OrthoDB" id="9813368at2"/>
<dbReference type="Proteomes" id="UP000196878">
    <property type="component" value="Unassembled WGS sequence"/>
</dbReference>
<dbReference type="SUPFAM" id="SSF54001">
    <property type="entry name" value="Cysteine proteinases"/>
    <property type="match status" value="1"/>
</dbReference>
<dbReference type="EMBL" id="NIPW01000010">
    <property type="protein sequence ID" value="OWJ78789.1"/>
    <property type="molecule type" value="Genomic_DNA"/>
</dbReference>
<accession>A0A212ACR2</accession>
<dbReference type="InterPro" id="IPR051794">
    <property type="entry name" value="PG_Endopeptidase_C40"/>
</dbReference>
<dbReference type="RefSeq" id="WP_088214787.1">
    <property type="nucleotide sequence ID" value="NZ_NIPW01000010.1"/>
</dbReference>
<dbReference type="PANTHER" id="PTHR47359:SF3">
    <property type="entry name" value="NLP_P60 DOMAIN-CONTAINING PROTEIN-RELATED"/>
    <property type="match status" value="1"/>
</dbReference>
<gene>
    <name evidence="6" type="ORF">CDV49_06680</name>
</gene>
<reference evidence="6 7" key="1">
    <citation type="submission" date="2016-12" db="EMBL/GenBank/DDBJ databases">
        <title>Comparison of Traditional DNA-DNA Hybridization with In Silico Genomic Analysis.</title>
        <authorList>
            <person name="Nicholson A.C."/>
            <person name="Humrighouse B.W."/>
            <person name="Graziano J."/>
            <person name="Lasker B."/>
            <person name="Whitney A.M."/>
            <person name="Mcquiston J.R."/>
        </authorList>
    </citation>
    <scope>NUCLEOTIDE SEQUENCE [LARGE SCALE GENOMIC DNA]</scope>
    <source>
        <strain evidence="6 7">H2240</strain>
    </source>
</reference>
<protein>
    <submittedName>
        <fullName evidence="6">NLP/P60 hydrolase</fullName>
    </submittedName>
</protein>
<dbReference type="InterPro" id="IPR041382">
    <property type="entry name" value="SH3_16"/>
</dbReference>
<proteinExistence type="inferred from homology"/>
<dbReference type="GO" id="GO:0006508">
    <property type="term" value="P:proteolysis"/>
    <property type="evidence" value="ECO:0007669"/>
    <property type="project" value="UniProtKB-KW"/>
</dbReference>
<keyword evidence="4" id="KW-0788">Thiol protease</keyword>
<evidence type="ECO:0000256" key="3">
    <source>
        <dbReference type="ARBA" id="ARBA00022801"/>
    </source>
</evidence>
<keyword evidence="7" id="KW-1185">Reference proteome</keyword>
<keyword evidence="2" id="KW-0645">Protease</keyword>
<dbReference type="Gene3D" id="3.90.1720.10">
    <property type="entry name" value="endopeptidase domain like (from Nostoc punctiforme)"/>
    <property type="match status" value="1"/>
</dbReference>
<sequence>MSDPRLTPANGRVALESLRGIVPAERYVAGEPLRVIRTAADLLDAPGGIRNRQMIFGETFLVIDRQEGHAFGQSGRDGYVGWMREEALGQPAGQATHRVATPATHAYWHPDIKRGEARLLSLGSRLHVVDERGAFAETTDGWFVPRSHLRPADTLEPDPVDVAERLLGTPYLWGGNSREGIDCSGLVQLALRSAGIACPGDSDLQREAASEAMGAELPPGTPLRRGDLVFWTGHVAMVADAGRLVHANGHAMAVVHEGIEAAFARILASDGLPVRKLRRPTLP</sequence>
<dbReference type="Pfam" id="PF18348">
    <property type="entry name" value="SH3_16"/>
    <property type="match status" value="1"/>
</dbReference>
<evidence type="ECO:0000256" key="2">
    <source>
        <dbReference type="ARBA" id="ARBA00022670"/>
    </source>
</evidence>
<evidence type="ECO:0000313" key="6">
    <source>
        <dbReference type="EMBL" id="OWJ78789.1"/>
    </source>
</evidence>
<dbReference type="InterPro" id="IPR000064">
    <property type="entry name" value="NLP_P60_dom"/>
</dbReference>
<dbReference type="PANTHER" id="PTHR47359">
    <property type="entry name" value="PEPTIDOGLYCAN DL-ENDOPEPTIDASE CWLO"/>
    <property type="match status" value="1"/>
</dbReference>
<dbReference type="PROSITE" id="PS51935">
    <property type="entry name" value="NLPC_P60"/>
    <property type="match status" value="1"/>
</dbReference>